<evidence type="ECO:0000256" key="12">
    <source>
        <dbReference type="ARBA" id="ARBA00023033"/>
    </source>
</evidence>
<evidence type="ECO:0000256" key="7">
    <source>
        <dbReference type="ARBA" id="ARBA00022723"/>
    </source>
</evidence>
<evidence type="ECO:0000256" key="5">
    <source>
        <dbReference type="ARBA" id="ARBA00010617"/>
    </source>
</evidence>
<evidence type="ECO:0000256" key="11">
    <source>
        <dbReference type="ARBA" id="ARBA00023004"/>
    </source>
</evidence>
<dbReference type="GO" id="GO:0004497">
    <property type="term" value="F:monooxygenase activity"/>
    <property type="evidence" value="ECO:0007669"/>
    <property type="project" value="UniProtKB-KW"/>
</dbReference>
<keyword evidence="16" id="KW-0732">Signal</keyword>
<feature type="signal peptide" evidence="16">
    <location>
        <begin position="1"/>
        <end position="18"/>
    </location>
</feature>
<organism evidence="17 18">
    <name type="scientific">Mythimna separata</name>
    <name type="common">Oriental armyworm</name>
    <name type="synonym">Pseudaletia separata</name>
    <dbReference type="NCBI Taxonomy" id="271217"/>
    <lineage>
        <taxon>Eukaryota</taxon>
        <taxon>Metazoa</taxon>
        <taxon>Ecdysozoa</taxon>
        <taxon>Arthropoda</taxon>
        <taxon>Hexapoda</taxon>
        <taxon>Insecta</taxon>
        <taxon>Pterygota</taxon>
        <taxon>Neoptera</taxon>
        <taxon>Endopterygota</taxon>
        <taxon>Lepidoptera</taxon>
        <taxon>Glossata</taxon>
        <taxon>Ditrysia</taxon>
        <taxon>Noctuoidea</taxon>
        <taxon>Noctuidae</taxon>
        <taxon>Noctuinae</taxon>
        <taxon>Hadenini</taxon>
        <taxon>Mythimna</taxon>
    </lineage>
</organism>
<dbReference type="PRINTS" id="PR00463">
    <property type="entry name" value="EP450I"/>
</dbReference>
<keyword evidence="10 15" id="KW-0560">Oxidoreductase</keyword>
<dbReference type="PANTHER" id="PTHR24291">
    <property type="entry name" value="CYTOCHROME P450 FAMILY 4"/>
    <property type="match status" value="1"/>
</dbReference>
<keyword evidence="12 15" id="KW-0503">Monooxygenase</keyword>
<evidence type="ECO:0000256" key="2">
    <source>
        <dbReference type="ARBA" id="ARBA00003690"/>
    </source>
</evidence>
<dbReference type="EMBL" id="JARGEI010000004">
    <property type="protein sequence ID" value="KAJ8732434.1"/>
    <property type="molecule type" value="Genomic_DNA"/>
</dbReference>
<feature type="binding site" description="axial binding residue" evidence="14">
    <location>
        <position position="440"/>
    </location>
    <ligand>
        <name>heme</name>
        <dbReference type="ChEBI" id="CHEBI:30413"/>
    </ligand>
    <ligandPart>
        <name>Fe</name>
        <dbReference type="ChEBI" id="CHEBI:18248"/>
    </ligandPart>
</feature>
<dbReference type="InterPro" id="IPR002401">
    <property type="entry name" value="Cyt_P450_E_grp-I"/>
</dbReference>
<keyword evidence="8" id="KW-0256">Endoplasmic reticulum</keyword>
<comment type="cofactor">
    <cofactor evidence="1 14">
        <name>heme</name>
        <dbReference type="ChEBI" id="CHEBI:30413"/>
    </cofactor>
</comment>
<evidence type="ECO:0000256" key="10">
    <source>
        <dbReference type="ARBA" id="ARBA00023002"/>
    </source>
</evidence>
<keyword evidence="6 14" id="KW-0349">Heme</keyword>
<dbReference type="InterPro" id="IPR017972">
    <property type="entry name" value="Cyt_P450_CS"/>
</dbReference>
<keyword evidence="13" id="KW-0472">Membrane</keyword>
<dbReference type="Proteomes" id="UP001231518">
    <property type="component" value="Chromosome 6"/>
</dbReference>
<dbReference type="GO" id="GO:0016705">
    <property type="term" value="F:oxidoreductase activity, acting on paired donors, with incorporation or reduction of molecular oxygen"/>
    <property type="evidence" value="ECO:0007669"/>
    <property type="project" value="InterPro"/>
</dbReference>
<dbReference type="GO" id="GO:0005506">
    <property type="term" value="F:iron ion binding"/>
    <property type="evidence" value="ECO:0007669"/>
    <property type="project" value="InterPro"/>
</dbReference>
<sequence length="518" mass="59689">MLWILVAVLLVVSKLVSRWKNRRLRALAKQLAPRSIALPFVGHAYRFLGDDEDRMEMFKRIGREALEKSGLLSHWQGNRLFILVADPEAAEILLKSCLDKDDVTKFFRVLLGNGSIFAPVSIWRPRRKLLAPTFSQKNLNSFVEVFSRQSRIMVDQLRSAAGKGTFSVWKYLTAYTMDSVCETTLGIKMNVQQKPEQPFLKAFENCCRLDAKRICQPWLYNDKIYKFFCPANFELHSHSKEIIWSFMDKIIASKREYLRKEKLESNSSQKCKQDLKTFLELLIESPGGYGSVELREETLVIVLAGTDTSAVGTAFTTVMLAKYPDVQEKVYNELQEVFGDSDRPETPEDLPRLKYLEAVIKETLRLYPPVPFIVRQVKKDVTVRLTLVEGCGLFISIWSIHRNPRYWGDDAELFRPERFLDTPLSHPAAFMPFSHGPRSCLGYQYAMMSMKAALSALLRRYRVLPVEENNKMSEAETGSREAKNKSSEAKNRSSELRVKFDVMMKDVNDFEIQLDLRI</sequence>
<evidence type="ECO:0000256" key="9">
    <source>
        <dbReference type="ARBA" id="ARBA00022848"/>
    </source>
</evidence>
<dbReference type="PRINTS" id="PR00385">
    <property type="entry name" value="P450"/>
</dbReference>
<accession>A0AAD7YXS7</accession>
<evidence type="ECO:0000256" key="14">
    <source>
        <dbReference type="PIRSR" id="PIRSR602401-1"/>
    </source>
</evidence>
<dbReference type="PANTHER" id="PTHR24291:SF189">
    <property type="entry name" value="CYTOCHROME P450 4C3-RELATED"/>
    <property type="match status" value="1"/>
</dbReference>
<evidence type="ECO:0000256" key="3">
    <source>
        <dbReference type="ARBA" id="ARBA00004174"/>
    </source>
</evidence>
<dbReference type="InterPro" id="IPR050196">
    <property type="entry name" value="Cytochrome_P450_Monoox"/>
</dbReference>
<dbReference type="Gene3D" id="1.10.630.10">
    <property type="entry name" value="Cytochrome P450"/>
    <property type="match status" value="1"/>
</dbReference>
<dbReference type="AlphaFoldDB" id="A0AAD7YXS7"/>
<evidence type="ECO:0000256" key="1">
    <source>
        <dbReference type="ARBA" id="ARBA00001971"/>
    </source>
</evidence>
<dbReference type="InterPro" id="IPR001128">
    <property type="entry name" value="Cyt_P450"/>
</dbReference>
<evidence type="ECO:0000256" key="15">
    <source>
        <dbReference type="RuleBase" id="RU000461"/>
    </source>
</evidence>
<evidence type="ECO:0000256" key="16">
    <source>
        <dbReference type="SAM" id="SignalP"/>
    </source>
</evidence>
<keyword evidence="18" id="KW-1185">Reference proteome</keyword>
<dbReference type="PROSITE" id="PS00086">
    <property type="entry name" value="CYTOCHROME_P450"/>
    <property type="match status" value="1"/>
</dbReference>
<evidence type="ECO:0000256" key="6">
    <source>
        <dbReference type="ARBA" id="ARBA00022617"/>
    </source>
</evidence>
<evidence type="ECO:0000313" key="17">
    <source>
        <dbReference type="EMBL" id="KAJ8732434.1"/>
    </source>
</evidence>
<evidence type="ECO:0000256" key="4">
    <source>
        <dbReference type="ARBA" id="ARBA00004406"/>
    </source>
</evidence>
<comment type="subcellular location">
    <subcellularLocation>
        <location evidence="4">Endoplasmic reticulum membrane</location>
        <topology evidence="4">Peripheral membrane protein</topology>
    </subcellularLocation>
    <subcellularLocation>
        <location evidence="3">Microsome membrane</location>
        <topology evidence="3">Peripheral membrane protein</topology>
    </subcellularLocation>
</comment>
<dbReference type="SUPFAM" id="SSF48264">
    <property type="entry name" value="Cytochrome P450"/>
    <property type="match status" value="1"/>
</dbReference>
<comment type="function">
    <text evidence="2">May be involved in the metabolism of insect hormones and in the breakdown of synthetic insecticides.</text>
</comment>
<comment type="caution">
    <text evidence="17">The sequence shown here is derived from an EMBL/GenBank/DDBJ whole genome shotgun (WGS) entry which is preliminary data.</text>
</comment>
<keyword evidence="9" id="KW-0492">Microsome</keyword>
<evidence type="ECO:0000256" key="13">
    <source>
        <dbReference type="ARBA" id="ARBA00023136"/>
    </source>
</evidence>
<name>A0AAD7YXS7_MYTSE</name>
<dbReference type="Pfam" id="PF00067">
    <property type="entry name" value="p450"/>
    <property type="match status" value="1"/>
</dbReference>
<dbReference type="GO" id="GO:0020037">
    <property type="term" value="F:heme binding"/>
    <property type="evidence" value="ECO:0007669"/>
    <property type="project" value="InterPro"/>
</dbReference>
<proteinExistence type="inferred from homology"/>
<comment type="similarity">
    <text evidence="5 15">Belongs to the cytochrome P450 family.</text>
</comment>
<gene>
    <name evidence="17" type="ORF">PYW07_015033</name>
</gene>
<dbReference type="GO" id="GO:0005789">
    <property type="term" value="C:endoplasmic reticulum membrane"/>
    <property type="evidence" value="ECO:0007669"/>
    <property type="project" value="UniProtKB-SubCell"/>
</dbReference>
<evidence type="ECO:0000313" key="18">
    <source>
        <dbReference type="Proteomes" id="UP001231518"/>
    </source>
</evidence>
<evidence type="ECO:0008006" key="19">
    <source>
        <dbReference type="Google" id="ProtNLM"/>
    </source>
</evidence>
<evidence type="ECO:0000256" key="8">
    <source>
        <dbReference type="ARBA" id="ARBA00022824"/>
    </source>
</evidence>
<dbReference type="InterPro" id="IPR036396">
    <property type="entry name" value="Cyt_P450_sf"/>
</dbReference>
<keyword evidence="7 14" id="KW-0479">Metal-binding</keyword>
<feature type="chain" id="PRO_5042100282" description="Cytochrome P450" evidence="16">
    <location>
        <begin position="19"/>
        <end position="518"/>
    </location>
</feature>
<reference evidence="17" key="1">
    <citation type="submission" date="2023-03" db="EMBL/GenBank/DDBJ databases">
        <title>Chromosome-level genomes of two armyworms, Mythimna separata and Mythimna loreyi, provide insights into the biosynthesis and reception of sex pheromones.</title>
        <authorList>
            <person name="Zhao H."/>
        </authorList>
    </citation>
    <scope>NUCLEOTIDE SEQUENCE</scope>
    <source>
        <strain evidence="17">BeijingLab</strain>
        <tissue evidence="17">Pupa</tissue>
    </source>
</reference>
<protein>
    <recommendedName>
        <fullName evidence="19">Cytochrome P450</fullName>
    </recommendedName>
</protein>
<keyword evidence="11 14" id="KW-0408">Iron</keyword>
<dbReference type="CDD" id="cd20628">
    <property type="entry name" value="CYP4"/>
    <property type="match status" value="1"/>
</dbReference>